<sequence>MTRTPDDHPAWCLRDEVDAILPRHRSAIVRVGSARPGVLSDRVQVTVRLTATAHGPAWVSVNCAHMTGVTVDISLADAAALRDGLTRLLQAAEHK</sequence>
<dbReference type="STRING" id="512565.AMIS_20560"/>
<dbReference type="RefSeq" id="WP_014442171.1">
    <property type="nucleotide sequence ID" value="NC_017093.1"/>
</dbReference>
<evidence type="ECO:0000313" key="1">
    <source>
        <dbReference type="EMBL" id="BAL87276.1"/>
    </source>
</evidence>
<dbReference type="KEGG" id="ams:AMIS_20560"/>
<organism evidence="1 2">
    <name type="scientific">Actinoplanes missouriensis (strain ATCC 14538 / DSM 43046 / CBS 188.64 / JCM 3121 / NBRC 102363 / NCIMB 12654 / NRRL B-3342 / UNCC 431)</name>
    <dbReference type="NCBI Taxonomy" id="512565"/>
    <lineage>
        <taxon>Bacteria</taxon>
        <taxon>Bacillati</taxon>
        <taxon>Actinomycetota</taxon>
        <taxon>Actinomycetes</taxon>
        <taxon>Micromonosporales</taxon>
        <taxon>Micromonosporaceae</taxon>
        <taxon>Actinoplanes</taxon>
    </lineage>
</organism>
<dbReference type="AlphaFoldDB" id="I0H2N9"/>
<dbReference type="EMBL" id="AP012319">
    <property type="protein sequence ID" value="BAL87276.1"/>
    <property type="molecule type" value="Genomic_DNA"/>
</dbReference>
<dbReference type="HOGENOM" id="CLU_2406733_0_0_11"/>
<name>I0H2N9_ACTM4</name>
<dbReference type="Proteomes" id="UP000007882">
    <property type="component" value="Chromosome"/>
</dbReference>
<proteinExistence type="predicted"/>
<reference evidence="1 2" key="1">
    <citation type="submission" date="2012-02" db="EMBL/GenBank/DDBJ databases">
        <title>Complete genome sequence of Actinoplanes missouriensis 431 (= NBRC 102363).</title>
        <authorList>
            <person name="Ohnishi Y."/>
            <person name="Ishikawa J."/>
            <person name="Sekine M."/>
            <person name="Hosoyama A."/>
            <person name="Harada T."/>
            <person name="Narita H."/>
            <person name="Hata T."/>
            <person name="Konno Y."/>
            <person name="Tutikane K."/>
            <person name="Fujita N."/>
            <person name="Horinouchi S."/>
            <person name="Hayakawa M."/>
        </authorList>
    </citation>
    <scope>NUCLEOTIDE SEQUENCE [LARGE SCALE GENOMIC DNA]</scope>
    <source>
        <strain evidence="2">ATCC 14538 / DSM 43046 / CBS 188.64 / JCM 3121 / NBRC 102363 / NCIMB 12654 / NRRL B-3342 / UNCC 431</strain>
    </source>
</reference>
<evidence type="ECO:0000313" key="2">
    <source>
        <dbReference type="Proteomes" id="UP000007882"/>
    </source>
</evidence>
<dbReference type="PATRIC" id="fig|512565.3.peg.2058"/>
<keyword evidence="2" id="KW-1185">Reference proteome</keyword>
<gene>
    <name evidence="1" type="ordered locus">AMIS_20560</name>
</gene>
<protein>
    <submittedName>
        <fullName evidence="1">Uncharacterized protein</fullName>
    </submittedName>
</protein>
<dbReference type="OrthoDB" id="9982762at2"/>
<accession>I0H2N9</accession>